<dbReference type="Proteomes" id="UP001243846">
    <property type="component" value="Unassembled WGS sequence"/>
</dbReference>
<proteinExistence type="predicted"/>
<accession>A0ABT8D6F1</accession>
<reference evidence="2" key="1">
    <citation type="journal article" date="2019" name="Int. J. Syst. Evol. Microbiol.">
        <title>The Global Catalogue of Microorganisms (GCM) 10K type strain sequencing project: providing services to taxonomists for standard genome sequencing and annotation.</title>
        <authorList>
            <consortium name="The Broad Institute Genomics Platform"/>
            <consortium name="The Broad Institute Genome Sequencing Center for Infectious Disease"/>
            <person name="Wu L."/>
            <person name="Ma J."/>
        </authorList>
    </citation>
    <scope>NUCLEOTIDE SEQUENCE [LARGE SCALE GENOMIC DNA]</scope>
    <source>
        <strain evidence="2">CECT 8482</strain>
    </source>
</reference>
<evidence type="ECO:0008006" key="3">
    <source>
        <dbReference type="Google" id="ProtNLM"/>
    </source>
</evidence>
<organism evidence="1 2">
    <name type="scientific">Paracoccus cavernae</name>
    <dbReference type="NCBI Taxonomy" id="1571207"/>
    <lineage>
        <taxon>Bacteria</taxon>
        <taxon>Pseudomonadati</taxon>
        <taxon>Pseudomonadota</taxon>
        <taxon>Alphaproteobacteria</taxon>
        <taxon>Rhodobacterales</taxon>
        <taxon>Paracoccaceae</taxon>
        <taxon>Paracoccus</taxon>
    </lineage>
</organism>
<evidence type="ECO:0000313" key="2">
    <source>
        <dbReference type="Proteomes" id="UP001243846"/>
    </source>
</evidence>
<sequence>MSEAELVRTVVRLEQKIDDMSAAIVSLARIEERTVTLFNRLDRADLEIRDLRGRVLDLERQAMGRGFSSVGLTVAGLRSSGPWLGRSLGGFSRNTSDFRRAVGIWNGPALPGFFMG</sequence>
<name>A0ABT8D6F1_9RHOB</name>
<keyword evidence="2" id="KW-1185">Reference proteome</keyword>
<dbReference type="RefSeq" id="WP_377786080.1">
    <property type="nucleotide sequence ID" value="NZ_JBHUOC010000001.1"/>
</dbReference>
<evidence type="ECO:0000313" key="1">
    <source>
        <dbReference type="EMBL" id="MDN3710995.1"/>
    </source>
</evidence>
<comment type="caution">
    <text evidence="1">The sequence shown here is derived from an EMBL/GenBank/DDBJ whole genome shotgun (WGS) entry which is preliminary data.</text>
</comment>
<protein>
    <recommendedName>
        <fullName evidence="3">DUF1515 domain-containing protein</fullName>
    </recommendedName>
</protein>
<gene>
    <name evidence="1" type="ORF">QWZ10_02650</name>
</gene>
<dbReference type="EMBL" id="JAUFRC010000001">
    <property type="protein sequence ID" value="MDN3710995.1"/>
    <property type="molecule type" value="Genomic_DNA"/>
</dbReference>